<dbReference type="InterPro" id="IPR016162">
    <property type="entry name" value="Ald_DH_N"/>
</dbReference>
<dbReference type="CDD" id="cd07103">
    <property type="entry name" value="ALDH_F5_SSADH_GabD"/>
    <property type="match status" value="1"/>
</dbReference>
<gene>
    <name evidence="4" type="primary">araE</name>
    <name evidence="4" type="ORF">CUJ84_Chr003587</name>
</gene>
<evidence type="ECO:0000259" key="3">
    <source>
        <dbReference type="Pfam" id="PF00171"/>
    </source>
</evidence>
<dbReference type="InterPro" id="IPR016163">
    <property type="entry name" value="Ald_DH_C"/>
</dbReference>
<dbReference type="EC" id="1.2.1.26" evidence="4"/>
<dbReference type="FunFam" id="3.40.605.10:FF:000007">
    <property type="entry name" value="NAD/NADP-dependent betaine aldehyde dehydrogenase"/>
    <property type="match status" value="1"/>
</dbReference>
<dbReference type="PROSITE" id="PS00070">
    <property type="entry name" value="ALDEHYDE_DEHYDR_CYS"/>
    <property type="match status" value="1"/>
</dbReference>
<organism evidence="4 5">
    <name type="scientific">Rhizobium leguminosarum</name>
    <dbReference type="NCBI Taxonomy" id="384"/>
    <lineage>
        <taxon>Bacteria</taxon>
        <taxon>Pseudomonadati</taxon>
        <taxon>Pseudomonadota</taxon>
        <taxon>Alphaproteobacteria</taxon>
        <taxon>Hyphomicrobiales</taxon>
        <taxon>Rhizobiaceae</taxon>
        <taxon>Rhizobium/Agrobacterium group</taxon>
        <taxon>Rhizobium</taxon>
    </lineage>
</organism>
<dbReference type="InterPro" id="IPR015590">
    <property type="entry name" value="Aldehyde_DH_dom"/>
</dbReference>
<feature type="domain" description="Aldehyde dehydrogenase" evidence="3">
    <location>
        <begin position="35"/>
        <end position="487"/>
    </location>
</feature>
<dbReference type="Gene3D" id="3.40.309.10">
    <property type="entry name" value="Aldehyde Dehydrogenase, Chain A, domain 2"/>
    <property type="match status" value="1"/>
</dbReference>
<dbReference type="AlphaFoldDB" id="A0A2K9Z6R0"/>
<evidence type="ECO:0000256" key="2">
    <source>
        <dbReference type="ARBA" id="ARBA00023002"/>
    </source>
</evidence>
<evidence type="ECO:0000313" key="4">
    <source>
        <dbReference type="EMBL" id="AUW43922.1"/>
    </source>
</evidence>
<evidence type="ECO:0000313" key="5">
    <source>
        <dbReference type="Proteomes" id="UP000238523"/>
    </source>
</evidence>
<protein>
    <submittedName>
        <fullName evidence="4">Alpha-ketoglutaric semialdehyde dehydrogenase</fullName>
        <ecNumber evidence="4">1.2.1.26</ecNumber>
    </submittedName>
</protein>
<evidence type="ECO:0000256" key="1">
    <source>
        <dbReference type="ARBA" id="ARBA00009986"/>
    </source>
</evidence>
<dbReference type="Pfam" id="PF00171">
    <property type="entry name" value="Aldedh"/>
    <property type="match status" value="1"/>
</dbReference>
<keyword evidence="2 4" id="KW-0560">Oxidoreductase</keyword>
<dbReference type="InterPro" id="IPR016161">
    <property type="entry name" value="Ald_DH/histidinol_DH"/>
</dbReference>
<dbReference type="InterPro" id="IPR016160">
    <property type="entry name" value="Ald_DH_CS_CYS"/>
</dbReference>
<reference evidence="4 5" key="1">
    <citation type="submission" date="2017-11" db="EMBL/GenBank/DDBJ databases">
        <title>Complete genome of Rhizobium leguminosarum Norway, an ineffective micro-symbiont.</title>
        <authorList>
            <person name="Hoffrichter A."/>
            <person name="Liang J."/>
            <person name="Brachmann A."/>
            <person name="Marin M."/>
        </authorList>
    </citation>
    <scope>NUCLEOTIDE SEQUENCE [LARGE SCALE GENOMIC DNA]</scope>
    <source>
        <strain evidence="4 5">Norway</strain>
    </source>
</reference>
<dbReference type="PANTHER" id="PTHR43353">
    <property type="entry name" value="SUCCINATE-SEMIALDEHYDE DEHYDROGENASE, MITOCHONDRIAL"/>
    <property type="match status" value="1"/>
</dbReference>
<dbReference type="RefSeq" id="WP_245457489.1">
    <property type="nucleotide sequence ID" value="NZ_CP025012.1"/>
</dbReference>
<dbReference type="GO" id="GO:0047533">
    <property type="term" value="F:2,5-dioxovalerate dehydrogenase (NADP+) activity"/>
    <property type="evidence" value="ECO:0007669"/>
    <property type="project" value="UniProtKB-EC"/>
</dbReference>
<dbReference type="InterPro" id="IPR050740">
    <property type="entry name" value="Aldehyde_DH_Superfamily"/>
</dbReference>
<dbReference type="Gene3D" id="3.40.605.10">
    <property type="entry name" value="Aldehyde Dehydrogenase, Chain A, domain 1"/>
    <property type="match status" value="1"/>
</dbReference>
<dbReference type="EMBL" id="CP025012">
    <property type="protein sequence ID" value="AUW43922.1"/>
    <property type="molecule type" value="Genomic_DNA"/>
</dbReference>
<dbReference type="Proteomes" id="UP000238523">
    <property type="component" value="Chromosome"/>
</dbReference>
<comment type="similarity">
    <text evidence="1">Belongs to the aldehyde dehydrogenase family.</text>
</comment>
<sequence>MPIDFQRTDEMTDKHQYTYPKIGLLIDGEWIYDREALCDVENPSDESILGQVPKATARDLQNALESSARGFETWRKTPPTARAAVMRRAAALVRERAKDMAPIFTAESGRTYAEVLAEIERSATFLDWDSEEIRRLYGRIVPTDPPIQQFVVREPVGPVAAFTPWNVPMSAPSRKISASLAAGCSIILKPAEETPATACLFAQCFLDAGLPKGVLNVVFGEPDEVSRTLVLSPITRLVTLTGSINVGKHLTRLAVETMKPVLMELGGHAPVIVDENTNADEIAQLAVNWKFRMAGQFCSAPSRFLIHRSRYEDFVSSISEKASKLKVGDGFTEGVQMGPLANRRRLAAMADLVEDAVSHGARVTTGGKRVGNRGWFYEPTVLADVPLDARVMSEEPFGPIAPCMAVDSMDEALKISNSLSMGLAAFVFTNDMERADYLSRELQVGSVALNVFTSPGGDAPFGGVRESGIGREGGTEMYHSYTVAKTIAERRVKV</sequence>
<name>A0A2K9Z6R0_RHILE</name>
<dbReference type="SUPFAM" id="SSF53720">
    <property type="entry name" value="ALDH-like"/>
    <property type="match status" value="1"/>
</dbReference>
<accession>A0A2K9Z6R0</accession>
<proteinExistence type="inferred from homology"/>
<dbReference type="PANTHER" id="PTHR43353:SF5">
    <property type="entry name" value="SUCCINATE-SEMIALDEHYDE DEHYDROGENASE, MITOCHONDRIAL"/>
    <property type="match status" value="1"/>
</dbReference>